<dbReference type="Proteomes" id="UP001597417">
    <property type="component" value="Unassembled WGS sequence"/>
</dbReference>
<reference evidence="3" key="1">
    <citation type="journal article" date="2019" name="Int. J. Syst. Evol. Microbiol.">
        <title>The Global Catalogue of Microorganisms (GCM) 10K type strain sequencing project: providing services to taxonomists for standard genome sequencing and annotation.</title>
        <authorList>
            <consortium name="The Broad Institute Genomics Platform"/>
            <consortium name="The Broad Institute Genome Sequencing Center for Infectious Disease"/>
            <person name="Wu L."/>
            <person name="Ma J."/>
        </authorList>
    </citation>
    <scope>NUCLEOTIDE SEQUENCE [LARGE SCALE GENOMIC DNA]</scope>
    <source>
        <strain evidence="3">CGMCC 4.7645</strain>
    </source>
</reference>
<evidence type="ECO:0000313" key="2">
    <source>
        <dbReference type="EMBL" id="MFD2418661.1"/>
    </source>
</evidence>
<feature type="region of interest" description="Disordered" evidence="1">
    <location>
        <begin position="135"/>
        <end position="154"/>
    </location>
</feature>
<keyword evidence="3" id="KW-1185">Reference proteome</keyword>
<gene>
    <name evidence="2" type="ORF">ACFSXZ_20255</name>
</gene>
<dbReference type="Pfam" id="PF13560">
    <property type="entry name" value="HTH_31"/>
    <property type="match status" value="1"/>
</dbReference>
<dbReference type="EMBL" id="JBHUKR010000009">
    <property type="protein sequence ID" value="MFD2418661.1"/>
    <property type="molecule type" value="Genomic_DNA"/>
</dbReference>
<proteinExistence type="predicted"/>
<sequence>MINKQHMPGDDFVENLLMFATDLRWVRRLAGDPPYRKLSRQLKYSPATITRNLGGNKLPSWEFVRGFLQACDVDIATIDEVWKARWIVLANHVDPIGDRNMPEPAHAAPQAVPAGTGCAECGAWVVDLETHARWHQERTPRRSGTSASVRRIAG</sequence>
<comment type="caution">
    <text evidence="2">The sequence shown here is derived from an EMBL/GenBank/DDBJ whole genome shotgun (WGS) entry which is preliminary data.</text>
</comment>
<name>A0ABW5FXM4_9PSEU</name>
<organism evidence="2 3">
    <name type="scientific">Amycolatopsis pigmentata</name>
    <dbReference type="NCBI Taxonomy" id="450801"/>
    <lineage>
        <taxon>Bacteria</taxon>
        <taxon>Bacillati</taxon>
        <taxon>Actinomycetota</taxon>
        <taxon>Actinomycetes</taxon>
        <taxon>Pseudonocardiales</taxon>
        <taxon>Pseudonocardiaceae</taxon>
        <taxon>Amycolatopsis</taxon>
    </lineage>
</organism>
<evidence type="ECO:0000256" key="1">
    <source>
        <dbReference type="SAM" id="MobiDB-lite"/>
    </source>
</evidence>
<accession>A0ABW5FXM4</accession>
<dbReference type="RefSeq" id="WP_378266672.1">
    <property type="nucleotide sequence ID" value="NZ_JBHUKR010000009.1"/>
</dbReference>
<protein>
    <submittedName>
        <fullName evidence="2">Helix-turn-helix domain-containing protein</fullName>
    </submittedName>
</protein>
<evidence type="ECO:0000313" key="3">
    <source>
        <dbReference type="Proteomes" id="UP001597417"/>
    </source>
</evidence>